<dbReference type="Gene3D" id="3.40.50.1110">
    <property type="entry name" value="SGNH hydrolase"/>
    <property type="match status" value="1"/>
</dbReference>
<dbReference type="InterPro" id="IPR013830">
    <property type="entry name" value="SGNH_hydro"/>
</dbReference>
<dbReference type="AlphaFoldDB" id="A0A1G8WFZ6"/>
<dbReference type="RefSeq" id="WP_245699370.1">
    <property type="nucleotide sequence ID" value="NZ_BKAI01000004.1"/>
</dbReference>
<feature type="chain" id="PRO_5011689973" evidence="1">
    <location>
        <begin position="22"/>
        <end position="358"/>
    </location>
</feature>
<dbReference type="Gene3D" id="2.60.120.260">
    <property type="entry name" value="Galactose-binding domain-like"/>
    <property type="match status" value="1"/>
</dbReference>
<dbReference type="PANTHER" id="PTHR37834">
    <property type="entry name" value="GDSL-LIKE LIPASE/ACYLHYDROLASE DOMAIN PROTEIN (AFU_ORTHOLOGUE AFUA_2G00620)"/>
    <property type="match status" value="1"/>
</dbReference>
<dbReference type="InterPro" id="IPR037461">
    <property type="entry name" value="CtCE2-like_dom"/>
</dbReference>
<dbReference type="GO" id="GO:0052689">
    <property type="term" value="F:carboxylic ester hydrolase activity"/>
    <property type="evidence" value="ECO:0007669"/>
    <property type="project" value="InterPro"/>
</dbReference>
<dbReference type="Pfam" id="PF17996">
    <property type="entry name" value="CE2_N"/>
    <property type="match status" value="1"/>
</dbReference>
<gene>
    <name evidence="4" type="ORF">SAMN04487935_1802</name>
</gene>
<evidence type="ECO:0000313" key="4">
    <source>
        <dbReference type="EMBL" id="SDJ77131.1"/>
    </source>
</evidence>
<name>A0A1G8WFZ6_9FLAO</name>
<keyword evidence="5" id="KW-1185">Reference proteome</keyword>
<evidence type="ECO:0000313" key="5">
    <source>
        <dbReference type="Proteomes" id="UP000199580"/>
    </source>
</evidence>
<feature type="domain" description="SGNH hydrolase-type esterase" evidence="2">
    <location>
        <begin position="142"/>
        <end position="349"/>
    </location>
</feature>
<evidence type="ECO:0000256" key="1">
    <source>
        <dbReference type="SAM" id="SignalP"/>
    </source>
</evidence>
<organism evidence="4 5">
    <name type="scientific">Flavobacterium noncentrifugens</name>
    <dbReference type="NCBI Taxonomy" id="1128970"/>
    <lineage>
        <taxon>Bacteria</taxon>
        <taxon>Pseudomonadati</taxon>
        <taxon>Bacteroidota</taxon>
        <taxon>Flavobacteriia</taxon>
        <taxon>Flavobacteriales</taxon>
        <taxon>Flavobacteriaceae</taxon>
        <taxon>Flavobacterium</taxon>
    </lineage>
</organism>
<dbReference type="EMBL" id="FNEZ01000002">
    <property type="protein sequence ID" value="SDJ77131.1"/>
    <property type="molecule type" value="Genomic_DNA"/>
</dbReference>
<evidence type="ECO:0000259" key="2">
    <source>
        <dbReference type="Pfam" id="PF13472"/>
    </source>
</evidence>
<feature type="domain" description="Carbohydrate esterase 2 N-terminal" evidence="3">
    <location>
        <begin position="30"/>
        <end position="131"/>
    </location>
</feature>
<dbReference type="CDD" id="cd01831">
    <property type="entry name" value="Endoglucanase_E_like"/>
    <property type="match status" value="1"/>
</dbReference>
<sequence length="358" mass="39960">MGKHKYLPLMLFSFVCAIASASKTGIYTIEGRTEITNDQIILIGSASWVGFKFNGNSCSLSLQAIDTWDHYNFIVFELDGKYLRRQRIESIAANYIVTATAGIHTLKIFKATEAANGNVAFSSATAEKLLPMDLVTSKKIEFIGDSITCGMGNDLEIPCNTGQWFDQHNAYFSYGPVTARGLQARMLLSSVSGYGIYRNWNDEHTEQPVLPDVYDNLYLNLDASKKYNSTFNPDIVTICLGTNDLSEGDKIKPRLPFDAAKFTKAYIAFIHTVYKQSPQTRIVLMNSPMVSGDRNTLLVKCLKEVAAAFANDTQHKPISIFEFKPMQPNGCGFHPDIADDKIMADQLHPYLKKLLDEK</sequence>
<dbReference type="PANTHER" id="PTHR37834:SF2">
    <property type="entry name" value="ESTERASE, SGNH HYDROLASE-TYPE"/>
    <property type="match status" value="1"/>
</dbReference>
<proteinExistence type="predicted"/>
<dbReference type="InterPro" id="IPR040794">
    <property type="entry name" value="CE2_N"/>
</dbReference>
<evidence type="ECO:0000259" key="3">
    <source>
        <dbReference type="Pfam" id="PF17996"/>
    </source>
</evidence>
<dbReference type="Pfam" id="PF13472">
    <property type="entry name" value="Lipase_GDSL_2"/>
    <property type="match status" value="1"/>
</dbReference>
<reference evidence="4 5" key="1">
    <citation type="submission" date="2016-10" db="EMBL/GenBank/DDBJ databases">
        <authorList>
            <person name="de Groot N.N."/>
        </authorList>
    </citation>
    <scope>NUCLEOTIDE SEQUENCE [LARGE SCALE GENOMIC DNA]</scope>
    <source>
        <strain evidence="4 5">CGMCC 1.10076</strain>
    </source>
</reference>
<keyword evidence="1" id="KW-0732">Signal</keyword>
<dbReference type="Proteomes" id="UP000199580">
    <property type="component" value="Unassembled WGS sequence"/>
</dbReference>
<dbReference type="InterPro" id="IPR052762">
    <property type="entry name" value="PCW_deacetylase/CE"/>
</dbReference>
<feature type="signal peptide" evidence="1">
    <location>
        <begin position="1"/>
        <end position="21"/>
    </location>
</feature>
<dbReference type="SUPFAM" id="SSF52266">
    <property type="entry name" value="SGNH hydrolase"/>
    <property type="match status" value="1"/>
</dbReference>
<dbReference type="STRING" id="1128970.SAMN04487935_1802"/>
<protein>
    <submittedName>
        <fullName evidence="4">Lysophospholipase L1</fullName>
    </submittedName>
</protein>
<dbReference type="InterPro" id="IPR036514">
    <property type="entry name" value="SGNH_hydro_sf"/>
</dbReference>
<accession>A0A1G8WFZ6</accession>